<sequence length="308" mass="33757">MAVSEFTIPDRGLIRPFTPATGVYLAITLDPEATVQHLQDPIATQEAKAIATSVYIGFVSHRVDLVSPDRAYHLCDCHIVSRGLPVSADPSDGLDETMCLGIGPSQHPEGRKSVNPQPPLPWSNLYHHTVPDIRIRLRTQPGDYTKCSLVTWKDLNELLFWSEMDGSRRSDAVNNYFAAHPEDPRAQTRLKRAPERLGRPYLSPYLVSGAFDSSSISGGSSDASDTAATGLLGSSHADSDMSGFYVGSAKTRPLPGNLQGDPIAQQLFGYDSPYNRFVPLASFNMDITSDLEFSSADSFLREAREIKR</sequence>
<reference evidence="1" key="1">
    <citation type="submission" date="2021-02" db="EMBL/GenBank/DDBJ databases">
        <authorList>
            <consortium name="DOE Joint Genome Institute"/>
            <person name="Ahrendt S."/>
            <person name="Looney B.P."/>
            <person name="Miyauchi S."/>
            <person name="Morin E."/>
            <person name="Drula E."/>
            <person name="Courty P.E."/>
            <person name="Chicoki N."/>
            <person name="Fauchery L."/>
            <person name="Kohler A."/>
            <person name="Kuo A."/>
            <person name="Labutti K."/>
            <person name="Pangilinan J."/>
            <person name="Lipzen A."/>
            <person name="Riley R."/>
            <person name="Andreopoulos W."/>
            <person name="He G."/>
            <person name="Johnson J."/>
            <person name="Barry K.W."/>
            <person name="Grigoriev I.V."/>
            <person name="Nagy L."/>
            <person name="Hibbett D."/>
            <person name="Henrissat B."/>
            <person name="Matheny P.B."/>
            <person name="Labbe J."/>
            <person name="Martin F."/>
        </authorList>
    </citation>
    <scope>NUCLEOTIDE SEQUENCE</scope>
    <source>
        <strain evidence="1">FP105234-sp</strain>
    </source>
</reference>
<name>A0ACB8RD69_9AGAM</name>
<comment type="caution">
    <text evidence="1">The sequence shown here is derived from an EMBL/GenBank/DDBJ whole genome shotgun (WGS) entry which is preliminary data.</text>
</comment>
<organism evidence="1 2">
    <name type="scientific">Auriscalpium vulgare</name>
    <dbReference type="NCBI Taxonomy" id="40419"/>
    <lineage>
        <taxon>Eukaryota</taxon>
        <taxon>Fungi</taxon>
        <taxon>Dikarya</taxon>
        <taxon>Basidiomycota</taxon>
        <taxon>Agaricomycotina</taxon>
        <taxon>Agaricomycetes</taxon>
        <taxon>Russulales</taxon>
        <taxon>Auriscalpiaceae</taxon>
        <taxon>Auriscalpium</taxon>
    </lineage>
</organism>
<evidence type="ECO:0000313" key="2">
    <source>
        <dbReference type="Proteomes" id="UP000814033"/>
    </source>
</evidence>
<reference evidence="1" key="2">
    <citation type="journal article" date="2022" name="New Phytol.">
        <title>Evolutionary transition to the ectomycorrhizal habit in the genomes of a hyperdiverse lineage of mushroom-forming fungi.</title>
        <authorList>
            <person name="Looney B."/>
            <person name="Miyauchi S."/>
            <person name="Morin E."/>
            <person name="Drula E."/>
            <person name="Courty P.E."/>
            <person name="Kohler A."/>
            <person name="Kuo A."/>
            <person name="LaButti K."/>
            <person name="Pangilinan J."/>
            <person name="Lipzen A."/>
            <person name="Riley R."/>
            <person name="Andreopoulos W."/>
            <person name="He G."/>
            <person name="Johnson J."/>
            <person name="Nolan M."/>
            <person name="Tritt A."/>
            <person name="Barry K.W."/>
            <person name="Grigoriev I.V."/>
            <person name="Nagy L.G."/>
            <person name="Hibbett D."/>
            <person name="Henrissat B."/>
            <person name="Matheny P.B."/>
            <person name="Labbe J."/>
            <person name="Martin F.M."/>
        </authorList>
    </citation>
    <scope>NUCLEOTIDE SEQUENCE</scope>
    <source>
        <strain evidence="1">FP105234-sp</strain>
    </source>
</reference>
<evidence type="ECO:0000313" key="1">
    <source>
        <dbReference type="EMBL" id="KAI0042064.1"/>
    </source>
</evidence>
<protein>
    <submittedName>
        <fullName evidence="1">Uncharacterized protein</fullName>
    </submittedName>
</protein>
<dbReference type="EMBL" id="MU276086">
    <property type="protein sequence ID" value="KAI0042064.1"/>
    <property type="molecule type" value="Genomic_DNA"/>
</dbReference>
<dbReference type="Proteomes" id="UP000814033">
    <property type="component" value="Unassembled WGS sequence"/>
</dbReference>
<keyword evidence="2" id="KW-1185">Reference proteome</keyword>
<gene>
    <name evidence="1" type="ORF">FA95DRAFT_1500545</name>
</gene>
<proteinExistence type="predicted"/>
<accession>A0ACB8RD69</accession>